<proteinExistence type="predicted"/>
<name>A0A0C9W3I6_9AGAM</name>
<dbReference type="OrthoDB" id="2692158at2759"/>
<keyword evidence="2" id="KW-1185">Reference proteome</keyword>
<dbReference type="AlphaFoldDB" id="A0A0C9W3I6"/>
<protein>
    <submittedName>
        <fullName evidence="1">Uncharacterized protein</fullName>
    </submittedName>
</protein>
<gene>
    <name evidence="1" type="ORF">HYDPIDRAFT_116802</name>
</gene>
<dbReference type="HOGENOM" id="CLU_1384335_0_0_1"/>
<accession>A0A0C9W3I6</accession>
<dbReference type="EMBL" id="KN839869">
    <property type="protein sequence ID" value="KIJ60748.1"/>
    <property type="molecule type" value="Genomic_DNA"/>
</dbReference>
<dbReference type="Proteomes" id="UP000053820">
    <property type="component" value="Unassembled WGS sequence"/>
</dbReference>
<dbReference type="InterPro" id="IPR011990">
    <property type="entry name" value="TPR-like_helical_dom_sf"/>
</dbReference>
<sequence>MKPASVYESPYADDCRAKTVVPDQRVIISGVAEWNDLVDLPSDVSTEVKIRTYASLESGYTLRQGELLRKSSVTVAELLERSRSSCPSLNNLASALSTRFEQRGDGKDLDEAIQHHRVALQLLPEGRPDRSTSLNNLANALSTRFEQRGDGNDLDEAIQHSQVSLQLRPERHSLRPPSLNNHADAIYFHGVLPIHAY</sequence>
<evidence type="ECO:0000313" key="1">
    <source>
        <dbReference type="EMBL" id="KIJ60748.1"/>
    </source>
</evidence>
<dbReference type="SUPFAM" id="SSF48452">
    <property type="entry name" value="TPR-like"/>
    <property type="match status" value="1"/>
</dbReference>
<reference evidence="1 2" key="1">
    <citation type="submission" date="2014-04" db="EMBL/GenBank/DDBJ databases">
        <title>Evolutionary Origins and Diversification of the Mycorrhizal Mutualists.</title>
        <authorList>
            <consortium name="DOE Joint Genome Institute"/>
            <consortium name="Mycorrhizal Genomics Consortium"/>
            <person name="Kohler A."/>
            <person name="Kuo A."/>
            <person name="Nagy L.G."/>
            <person name="Floudas D."/>
            <person name="Copeland A."/>
            <person name="Barry K.W."/>
            <person name="Cichocki N."/>
            <person name="Veneault-Fourrey C."/>
            <person name="LaButti K."/>
            <person name="Lindquist E.A."/>
            <person name="Lipzen A."/>
            <person name="Lundell T."/>
            <person name="Morin E."/>
            <person name="Murat C."/>
            <person name="Riley R."/>
            <person name="Ohm R."/>
            <person name="Sun H."/>
            <person name="Tunlid A."/>
            <person name="Henrissat B."/>
            <person name="Grigoriev I.V."/>
            <person name="Hibbett D.S."/>
            <person name="Martin F."/>
        </authorList>
    </citation>
    <scope>NUCLEOTIDE SEQUENCE [LARGE SCALE GENOMIC DNA]</scope>
    <source>
        <strain evidence="1 2">MD-312</strain>
    </source>
</reference>
<dbReference type="Gene3D" id="1.25.40.10">
    <property type="entry name" value="Tetratricopeptide repeat domain"/>
    <property type="match status" value="1"/>
</dbReference>
<organism evidence="1 2">
    <name type="scientific">Hydnomerulius pinastri MD-312</name>
    <dbReference type="NCBI Taxonomy" id="994086"/>
    <lineage>
        <taxon>Eukaryota</taxon>
        <taxon>Fungi</taxon>
        <taxon>Dikarya</taxon>
        <taxon>Basidiomycota</taxon>
        <taxon>Agaricomycotina</taxon>
        <taxon>Agaricomycetes</taxon>
        <taxon>Agaricomycetidae</taxon>
        <taxon>Boletales</taxon>
        <taxon>Boletales incertae sedis</taxon>
        <taxon>Leucogyrophana</taxon>
    </lineage>
</organism>
<evidence type="ECO:0000313" key="2">
    <source>
        <dbReference type="Proteomes" id="UP000053820"/>
    </source>
</evidence>